<dbReference type="Pfam" id="PF00196">
    <property type="entry name" value="GerE"/>
    <property type="match status" value="1"/>
</dbReference>
<dbReference type="InterPro" id="IPR039420">
    <property type="entry name" value="WalR-like"/>
</dbReference>
<evidence type="ECO:0000256" key="1">
    <source>
        <dbReference type="ARBA" id="ARBA00023015"/>
    </source>
</evidence>
<evidence type="ECO:0000313" key="8">
    <source>
        <dbReference type="Proteomes" id="UP000541352"/>
    </source>
</evidence>
<dbReference type="Gene3D" id="1.10.10.10">
    <property type="entry name" value="Winged helix-like DNA-binding domain superfamily/Winged helix DNA-binding domain"/>
    <property type="match status" value="1"/>
</dbReference>
<feature type="modified residue" description="4-aspartylphosphate" evidence="4">
    <location>
        <position position="69"/>
    </location>
</feature>
<dbReference type="PRINTS" id="PR00038">
    <property type="entry name" value="HTHLUXR"/>
</dbReference>
<evidence type="ECO:0000259" key="6">
    <source>
        <dbReference type="PROSITE" id="PS50110"/>
    </source>
</evidence>
<proteinExistence type="predicted"/>
<dbReference type="InterPro" id="IPR016032">
    <property type="entry name" value="Sig_transdc_resp-reg_C-effctor"/>
</dbReference>
<dbReference type="SMART" id="SM00421">
    <property type="entry name" value="HTH_LUXR"/>
    <property type="match status" value="1"/>
</dbReference>
<feature type="domain" description="Response regulatory" evidence="6">
    <location>
        <begin position="18"/>
        <end position="135"/>
    </location>
</feature>
<accession>A0A7W5ZI44</accession>
<dbReference type="SUPFAM" id="SSF46894">
    <property type="entry name" value="C-terminal effector domain of the bipartite response regulators"/>
    <property type="match status" value="1"/>
</dbReference>
<evidence type="ECO:0000313" key="7">
    <source>
        <dbReference type="EMBL" id="MBB3836292.1"/>
    </source>
</evidence>
<dbReference type="InterPro" id="IPR000792">
    <property type="entry name" value="Tscrpt_reg_LuxR_C"/>
</dbReference>
<dbReference type="CDD" id="cd00156">
    <property type="entry name" value="REC"/>
    <property type="match status" value="1"/>
</dbReference>
<dbReference type="PANTHER" id="PTHR43214">
    <property type="entry name" value="TWO-COMPONENT RESPONSE REGULATOR"/>
    <property type="match status" value="1"/>
</dbReference>
<dbReference type="CDD" id="cd06170">
    <property type="entry name" value="LuxR_C_like"/>
    <property type="match status" value="1"/>
</dbReference>
<organism evidence="7 8">
    <name type="scientific">Runella defluvii</name>
    <dbReference type="NCBI Taxonomy" id="370973"/>
    <lineage>
        <taxon>Bacteria</taxon>
        <taxon>Pseudomonadati</taxon>
        <taxon>Bacteroidota</taxon>
        <taxon>Cytophagia</taxon>
        <taxon>Cytophagales</taxon>
        <taxon>Spirosomataceae</taxon>
        <taxon>Runella</taxon>
    </lineage>
</organism>
<keyword evidence="4" id="KW-0597">Phosphoprotein</keyword>
<dbReference type="PROSITE" id="PS50043">
    <property type="entry name" value="HTH_LUXR_2"/>
    <property type="match status" value="1"/>
</dbReference>
<dbReference type="EMBL" id="JACIBY010000001">
    <property type="protein sequence ID" value="MBB3836292.1"/>
    <property type="molecule type" value="Genomic_DNA"/>
</dbReference>
<dbReference type="AlphaFoldDB" id="A0A7W5ZI44"/>
<comment type="caution">
    <text evidence="7">The sequence shown here is derived from an EMBL/GenBank/DDBJ whole genome shotgun (WGS) entry which is preliminary data.</text>
</comment>
<keyword evidence="8" id="KW-1185">Reference proteome</keyword>
<protein>
    <submittedName>
        <fullName evidence="7">Two-component system nitrate/nitrite response regulator NarL</fullName>
    </submittedName>
</protein>
<dbReference type="GO" id="GO:0000160">
    <property type="term" value="P:phosphorelay signal transduction system"/>
    <property type="evidence" value="ECO:0007669"/>
    <property type="project" value="InterPro"/>
</dbReference>
<name>A0A7W5ZI44_9BACT</name>
<dbReference type="InterPro" id="IPR001789">
    <property type="entry name" value="Sig_transdc_resp-reg_receiver"/>
</dbReference>
<dbReference type="RefSeq" id="WP_183971064.1">
    <property type="nucleotide sequence ID" value="NZ_JACIBY010000001.1"/>
</dbReference>
<keyword evidence="3" id="KW-0804">Transcription</keyword>
<keyword evidence="2" id="KW-0238">DNA-binding</keyword>
<dbReference type="Proteomes" id="UP000541352">
    <property type="component" value="Unassembled WGS sequence"/>
</dbReference>
<gene>
    <name evidence="7" type="ORF">FHS57_000274</name>
</gene>
<sequence>MLTSIFTLRDSEILEKVSLLLVDDQQLSNRFLGSFLNERLNKVEVDAVQQYDKALEVALRIHPTLMIVDIHLGEKRNGLQLIQEVKRMGINCKFILLTGEDRSEYIRKAILEGVSAYMSKSVTPDDILYAIDWTLNPRNKDQFLLLPTELRYLLFSDSLQSTPKPSKTSKFGLLTDTEQEVLVRIGEGATVKEIAFDLKKAPTTVYTHLQNIKDKYQLMSSKELFNLALDYLLVAKSGKGNQM</sequence>
<dbReference type="PROSITE" id="PS50110">
    <property type="entry name" value="RESPONSE_REGULATORY"/>
    <property type="match status" value="1"/>
</dbReference>
<dbReference type="Pfam" id="PF00072">
    <property type="entry name" value="Response_reg"/>
    <property type="match status" value="1"/>
</dbReference>
<dbReference type="InterPro" id="IPR011006">
    <property type="entry name" value="CheY-like_superfamily"/>
</dbReference>
<evidence type="ECO:0000256" key="2">
    <source>
        <dbReference type="ARBA" id="ARBA00023125"/>
    </source>
</evidence>
<dbReference type="InterPro" id="IPR036388">
    <property type="entry name" value="WH-like_DNA-bd_sf"/>
</dbReference>
<dbReference type="GO" id="GO:0003677">
    <property type="term" value="F:DNA binding"/>
    <property type="evidence" value="ECO:0007669"/>
    <property type="project" value="UniProtKB-KW"/>
</dbReference>
<dbReference type="SUPFAM" id="SSF52172">
    <property type="entry name" value="CheY-like"/>
    <property type="match status" value="1"/>
</dbReference>
<dbReference type="Gene3D" id="3.40.50.2300">
    <property type="match status" value="1"/>
</dbReference>
<dbReference type="SMART" id="SM00448">
    <property type="entry name" value="REC"/>
    <property type="match status" value="1"/>
</dbReference>
<evidence type="ECO:0000256" key="4">
    <source>
        <dbReference type="PROSITE-ProRule" id="PRU00169"/>
    </source>
</evidence>
<dbReference type="GO" id="GO:0006355">
    <property type="term" value="P:regulation of DNA-templated transcription"/>
    <property type="evidence" value="ECO:0007669"/>
    <property type="project" value="InterPro"/>
</dbReference>
<dbReference type="PANTHER" id="PTHR43214:SF41">
    <property type="entry name" value="NITRATE_NITRITE RESPONSE REGULATOR PROTEIN NARP"/>
    <property type="match status" value="1"/>
</dbReference>
<evidence type="ECO:0000256" key="3">
    <source>
        <dbReference type="ARBA" id="ARBA00023163"/>
    </source>
</evidence>
<reference evidence="7 8" key="1">
    <citation type="submission" date="2020-08" db="EMBL/GenBank/DDBJ databases">
        <title>Genomic Encyclopedia of Type Strains, Phase IV (KMG-IV): sequencing the most valuable type-strain genomes for metagenomic binning, comparative biology and taxonomic classification.</title>
        <authorList>
            <person name="Goeker M."/>
        </authorList>
    </citation>
    <scope>NUCLEOTIDE SEQUENCE [LARGE SCALE GENOMIC DNA]</scope>
    <source>
        <strain evidence="7 8">DSM 17976</strain>
    </source>
</reference>
<keyword evidence="1" id="KW-0805">Transcription regulation</keyword>
<evidence type="ECO:0000259" key="5">
    <source>
        <dbReference type="PROSITE" id="PS50043"/>
    </source>
</evidence>
<feature type="domain" description="HTH luxR-type" evidence="5">
    <location>
        <begin position="167"/>
        <end position="232"/>
    </location>
</feature>